<name>A0A0L6U5P7_9BASI</name>
<sequence>MSGGCSNLVCLTKYLVFIDVRAATSSSILVSLLEVSSSSLVSNSDSQFCEGKGGICLKGCCEGKGGICLKGCCEGKGGIFLKGCCEGKGGICLKGCSNISLKEVISSSAFELTLPVSFWGVHPLFHVSLLWKHQPDGIND</sequence>
<comment type="caution">
    <text evidence="1">The sequence shown here is derived from an EMBL/GenBank/DDBJ whole genome shotgun (WGS) entry which is preliminary data.</text>
</comment>
<keyword evidence="2" id="KW-1185">Reference proteome</keyword>
<protein>
    <submittedName>
        <fullName evidence="1">Uncharacterized protein</fullName>
    </submittedName>
</protein>
<dbReference type="Proteomes" id="UP000037035">
    <property type="component" value="Unassembled WGS sequence"/>
</dbReference>
<accession>A0A0L6U5P7</accession>
<proteinExistence type="predicted"/>
<dbReference type="AlphaFoldDB" id="A0A0L6U5P7"/>
<evidence type="ECO:0000313" key="1">
    <source>
        <dbReference type="EMBL" id="KNZ43672.1"/>
    </source>
</evidence>
<dbReference type="VEuPathDB" id="FungiDB:VP01_99g11"/>
<organism evidence="1 2">
    <name type="scientific">Puccinia sorghi</name>
    <dbReference type="NCBI Taxonomy" id="27349"/>
    <lineage>
        <taxon>Eukaryota</taxon>
        <taxon>Fungi</taxon>
        <taxon>Dikarya</taxon>
        <taxon>Basidiomycota</taxon>
        <taxon>Pucciniomycotina</taxon>
        <taxon>Pucciniomycetes</taxon>
        <taxon>Pucciniales</taxon>
        <taxon>Pucciniaceae</taxon>
        <taxon>Puccinia</taxon>
    </lineage>
</organism>
<evidence type="ECO:0000313" key="2">
    <source>
        <dbReference type="Proteomes" id="UP000037035"/>
    </source>
</evidence>
<reference evidence="1 2" key="1">
    <citation type="submission" date="2015-08" db="EMBL/GenBank/DDBJ databases">
        <title>Next Generation Sequencing and Analysis of the Genome of Puccinia sorghi L Schw, the Causal Agent of Maize Common Rust.</title>
        <authorList>
            <person name="Rochi L."/>
            <person name="Burguener G."/>
            <person name="Darino M."/>
            <person name="Turjanski A."/>
            <person name="Kreff E."/>
            <person name="Dieguez M.J."/>
            <person name="Sacco F."/>
        </authorList>
    </citation>
    <scope>NUCLEOTIDE SEQUENCE [LARGE SCALE GENOMIC DNA]</scope>
    <source>
        <strain evidence="1 2">RO10H11247</strain>
    </source>
</reference>
<dbReference type="EMBL" id="LAVV01015714">
    <property type="protein sequence ID" value="KNZ43672.1"/>
    <property type="molecule type" value="Genomic_DNA"/>
</dbReference>
<gene>
    <name evidence="1" type="ORF">VP01_99g11</name>
</gene>